<sequence length="382" mass="43712">MEFVGGAIFGALIGVLFTSLFQKYVDNKVEWAGRFTRGKIRKLLPSKVEQPDKKFSIGDIVLEDCRLLDGIDSDYRVNIQHSDEYVHLPDDLQKLSQDIKHQNEERERKGERPIFQDLKPFGIKSLHFKRDEATGEHNVCIVRTLRSSFYNSLITKNLNTILPDGQTVKAKYYDQIIDNPYELSPNNFNLIHALGVNILIITKDNQAIISKRNAQNVASSSGMYSISVCEHLNEEIVDFDINRTIQAKKVAKHGILQELGITENEIIGDVKFFAVGFMPSLCHYEIIGMAYVSLDSNQIEASIRNIAKDGSYEISKVEFVEFTLPEVVNFFKTTNLILTEWLVATLIICLQQQFSYMSFREIAESFRGEFWKNSFKERVSKA</sequence>
<dbReference type="RefSeq" id="WP_207337724.1">
    <property type="nucleotide sequence ID" value="NZ_JAFMYU010000022.1"/>
</dbReference>
<accession>A0A939K2X2</accession>
<dbReference type="EMBL" id="JAFMYU010000022">
    <property type="protein sequence ID" value="MBO0933760.1"/>
    <property type="molecule type" value="Genomic_DNA"/>
</dbReference>
<evidence type="ECO:0000313" key="2">
    <source>
        <dbReference type="Proteomes" id="UP000664795"/>
    </source>
</evidence>
<evidence type="ECO:0000313" key="1">
    <source>
        <dbReference type="EMBL" id="MBO0933760.1"/>
    </source>
</evidence>
<proteinExistence type="predicted"/>
<protein>
    <recommendedName>
        <fullName evidence="3">Nudix hydrolase domain-containing protein</fullName>
    </recommendedName>
</protein>
<dbReference type="Proteomes" id="UP000664795">
    <property type="component" value="Unassembled WGS sequence"/>
</dbReference>
<organism evidence="1 2">
    <name type="scientific">Fibrella aquatilis</name>
    <dbReference type="NCBI Taxonomy" id="2817059"/>
    <lineage>
        <taxon>Bacteria</taxon>
        <taxon>Pseudomonadati</taxon>
        <taxon>Bacteroidota</taxon>
        <taxon>Cytophagia</taxon>
        <taxon>Cytophagales</taxon>
        <taxon>Spirosomataceae</taxon>
        <taxon>Fibrella</taxon>
    </lineage>
</organism>
<dbReference type="AlphaFoldDB" id="A0A939K2X2"/>
<reference evidence="1 2" key="1">
    <citation type="submission" date="2021-03" db="EMBL/GenBank/DDBJ databases">
        <title>Fibrella sp. HMF5036 genome sequencing and assembly.</title>
        <authorList>
            <person name="Kang H."/>
            <person name="Kim H."/>
            <person name="Bae S."/>
            <person name="Joh K."/>
        </authorList>
    </citation>
    <scope>NUCLEOTIDE SEQUENCE [LARGE SCALE GENOMIC DNA]</scope>
    <source>
        <strain evidence="1 2">HMF5036</strain>
    </source>
</reference>
<name>A0A939K2X2_9BACT</name>
<comment type="caution">
    <text evidence="1">The sequence shown here is derived from an EMBL/GenBank/DDBJ whole genome shotgun (WGS) entry which is preliminary data.</text>
</comment>
<evidence type="ECO:0008006" key="3">
    <source>
        <dbReference type="Google" id="ProtNLM"/>
    </source>
</evidence>
<keyword evidence="2" id="KW-1185">Reference proteome</keyword>
<gene>
    <name evidence="1" type="ORF">J2I48_22320</name>
</gene>